<dbReference type="Proteomes" id="UP001596138">
    <property type="component" value="Unassembled WGS sequence"/>
</dbReference>
<dbReference type="SUPFAM" id="SSF55729">
    <property type="entry name" value="Acyl-CoA N-acyltransferases (Nat)"/>
    <property type="match status" value="1"/>
</dbReference>
<dbReference type="CDD" id="cd04301">
    <property type="entry name" value="NAT_SF"/>
    <property type="match status" value="1"/>
</dbReference>
<dbReference type="PROSITE" id="PS51186">
    <property type="entry name" value="GNAT"/>
    <property type="match status" value="1"/>
</dbReference>
<keyword evidence="2" id="KW-0012">Acyltransferase</keyword>
<gene>
    <name evidence="2" type="ORF">ACFQGU_03030</name>
</gene>
<feature type="domain" description="N-acetyltransferase" evidence="1">
    <location>
        <begin position="121"/>
        <end position="265"/>
    </location>
</feature>
<dbReference type="Pfam" id="PF00583">
    <property type="entry name" value="Acetyltransf_1"/>
    <property type="match status" value="1"/>
</dbReference>
<protein>
    <submittedName>
        <fullName evidence="2">GNAT family N-acetyltransferase</fullName>
        <ecNumber evidence="2">2.3.-.-</ecNumber>
    </submittedName>
</protein>
<dbReference type="InterPro" id="IPR016181">
    <property type="entry name" value="Acyl_CoA_acyltransferase"/>
</dbReference>
<reference evidence="3" key="1">
    <citation type="journal article" date="2019" name="Int. J. Syst. Evol. Microbiol.">
        <title>The Global Catalogue of Microorganisms (GCM) 10K type strain sequencing project: providing services to taxonomists for standard genome sequencing and annotation.</title>
        <authorList>
            <consortium name="The Broad Institute Genomics Platform"/>
            <consortium name="The Broad Institute Genome Sequencing Center for Infectious Disease"/>
            <person name="Wu L."/>
            <person name="Ma J."/>
        </authorList>
    </citation>
    <scope>NUCLEOTIDE SEQUENCE [LARGE SCALE GENOMIC DNA]</scope>
    <source>
        <strain evidence="3">CGMCC 4.7317</strain>
    </source>
</reference>
<accession>A0ABW1SX23</accession>
<proteinExistence type="predicted"/>
<dbReference type="Gene3D" id="3.40.630.30">
    <property type="match status" value="1"/>
</dbReference>
<keyword evidence="3" id="KW-1185">Reference proteome</keyword>
<sequence length="265" mass="28460">MSEQDSYDRAADWYAELSLARVGAVVPLGEGAWAATTAEWPASYAHNGILLRRDPGADALIRWGDEVLGEAGLEHRYVFALCDLSKETRAGLAAAGFTTEPERLMGRPQSLGPLAAPATAVAERVSEDVTAPFQDRMWREEWKPGISDAEVADLVGRRATYTLSGPFISFVVRDPETGEIGACADLAVHGTCAEVDGVTTAASHRGRGYGDAVLTACIEAATEHGCTDVYLTAMTDDWPRHWYARRGWADLGPAWTAVRSPAAHG</sequence>
<keyword evidence="2" id="KW-0808">Transferase</keyword>
<comment type="caution">
    <text evidence="2">The sequence shown here is derived from an EMBL/GenBank/DDBJ whole genome shotgun (WGS) entry which is preliminary data.</text>
</comment>
<dbReference type="InterPro" id="IPR000182">
    <property type="entry name" value="GNAT_dom"/>
</dbReference>
<organism evidence="2 3">
    <name type="scientific">Longivirga aurantiaca</name>
    <dbReference type="NCBI Taxonomy" id="1837743"/>
    <lineage>
        <taxon>Bacteria</taxon>
        <taxon>Bacillati</taxon>
        <taxon>Actinomycetota</taxon>
        <taxon>Actinomycetes</taxon>
        <taxon>Sporichthyales</taxon>
        <taxon>Sporichthyaceae</taxon>
        <taxon>Longivirga</taxon>
    </lineage>
</organism>
<evidence type="ECO:0000259" key="1">
    <source>
        <dbReference type="PROSITE" id="PS51186"/>
    </source>
</evidence>
<dbReference type="GO" id="GO:0016746">
    <property type="term" value="F:acyltransferase activity"/>
    <property type="evidence" value="ECO:0007669"/>
    <property type="project" value="UniProtKB-KW"/>
</dbReference>
<name>A0ABW1SX23_9ACTN</name>
<evidence type="ECO:0000313" key="3">
    <source>
        <dbReference type="Proteomes" id="UP001596138"/>
    </source>
</evidence>
<evidence type="ECO:0000313" key="2">
    <source>
        <dbReference type="EMBL" id="MFC6236836.1"/>
    </source>
</evidence>
<dbReference type="EC" id="2.3.-.-" evidence="2"/>
<dbReference type="RefSeq" id="WP_386763869.1">
    <property type="nucleotide sequence ID" value="NZ_JBHSTI010000002.1"/>
</dbReference>
<dbReference type="EMBL" id="JBHSTI010000002">
    <property type="protein sequence ID" value="MFC6236836.1"/>
    <property type="molecule type" value="Genomic_DNA"/>
</dbReference>